<dbReference type="AlphaFoldDB" id="A0A0G0FIG2"/>
<dbReference type="NCBIfam" id="TIGR00305">
    <property type="entry name" value="putative toxin-antitoxin system toxin component, PIN family"/>
    <property type="match status" value="1"/>
</dbReference>
<accession>A0A0G0FIG2</accession>
<dbReference type="PANTHER" id="PTHR34610:SF3">
    <property type="entry name" value="SSL7007 PROTEIN"/>
    <property type="match status" value="1"/>
</dbReference>
<evidence type="ECO:0000259" key="1">
    <source>
        <dbReference type="SMART" id="SM00670"/>
    </source>
</evidence>
<dbReference type="PANTHER" id="PTHR34610">
    <property type="entry name" value="SSL7007 PROTEIN"/>
    <property type="match status" value="1"/>
</dbReference>
<protein>
    <recommendedName>
        <fullName evidence="1">PIN domain-containing protein</fullName>
    </recommendedName>
</protein>
<organism evidence="2 3">
    <name type="scientific">Berkelbacteria bacterium GW2011_GWA1_36_9</name>
    <dbReference type="NCBI Taxonomy" id="1618331"/>
    <lineage>
        <taxon>Bacteria</taxon>
        <taxon>Candidatus Berkelbacteria</taxon>
    </lineage>
</organism>
<dbReference type="SUPFAM" id="SSF88723">
    <property type="entry name" value="PIN domain-like"/>
    <property type="match status" value="1"/>
</dbReference>
<dbReference type="Gene3D" id="3.40.50.1010">
    <property type="entry name" value="5'-nuclease"/>
    <property type="match status" value="1"/>
</dbReference>
<dbReference type="InterPro" id="IPR002850">
    <property type="entry name" value="PIN_toxin-like"/>
</dbReference>
<comment type="caution">
    <text evidence="2">The sequence shown here is derived from an EMBL/GenBank/DDBJ whole genome shotgun (WGS) entry which is preliminary data.</text>
</comment>
<dbReference type="Pfam" id="PF13470">
    <property type="entry name" value="PIN_3"/>
    <property type="match status" value="1"/>
</dbReference>
<reference evidence="2 3" key="1">
    <citation type="journal article" date="2015" name="Nature">
        <title>rRNA introns, odd ribosomes, and small enigmatic genomes across a large radiation of phyla.</title>
        <authorList>
            <person name="Brown C.T."/>
            <person name="Hug L.A."/>
            <person name="Thomas B.C."/>
            <person name="Sharon I."/>
            <person name="Castelle C.J."/>
            <person name="Singh A."/>
            <person name="Wilkins M.J."/>
            <person name="Williams K.H."/>
            <person name="Banfield J.F."/>
        </authorList>
    </citation>
    <scope>NUCLEOTIDE SEQUENCE [LARGE SCALE GENOMIC DNA]</scope>
</reference>
<dbReference type="Proteomes" id="UP000034508">
    <property type="component" value="Unassembled WGS sequence"/>
</dbReference>
<dbReference type="SMART" id="SM00670">
    <property type="entry name" value="PINc"/>
    <property type="match status" value="1"/>
</dbReference>
<evidence type="ECO:0000313" key="2">
    <source>
        <dbReference type="EMBL" id="KKQ18823.1"/>
    </source>
</evidence>
<gene>
    <name evidence="2" type="ORF">US31_C0001G0010</name>
</gene>
<dbReference type="InterPro" id="IPR029060">
    <property type="entry name" value="PIN-like_dom_sf"/>
</dbReference>
<sequence length="147" mass="16817">MLKELPAKNVLKIVFDTNIYISAFLKSGFSRELFNLAIEKKIELFSSADILLELENKLQKKFKVKDSDIQVFTSTISQVAKIVKSEEKLKIIKTDPKDNIILECAVASGAYLIITFDNHLLKLKKYQKIGIIHPKTLRWIIPGILEK</sequence>
<name>A0A0G0FIG2_9BACT</name>
<evidence type="ECO:0000313" key="3">
    <source>
        <dbReference type="Proteomes" id="UP000034508"/>
    </source>
</evidence>
<proteinExistence type="predicted"/>
<dbReference type="EMBL" id="LBSM01000001">
    <property type="protein sequence ID" value="KKQ18823.1"/>
    <property type="molecule type" value="Genomic_DNA"/>
</dbReference>
<dbReference type="InterPro" id="IPR002716">
    <property type="entry name" value="PIN_dom"/>
</dbReference>
<feature type="domain" description="PIN" evidence="1">
    <location>
        <begin position="11"/>
        <end position="122"/>
    </location>
</feature>